<dbReference type="SUPFAM" id="SSF75217">
    <property type="entry name" value="alpha/beta knot"/>
    <property type="match status" value="1"/>
</dbReference>
<dbReference type="InterPro" id="IPR001537">
    <property type="entry name" value="SpoU_MeTrfase"/>
</dbReference>
<protein>
    <submittedName>
        <fullName evidence="5">TrmH family tRNA/rRNA methyltransferase</fullName>
        <ecNumber evidence="5">2.1.1.-</ecNumber>
    </submittedName>
</protein>
<sequence>MDDIVAGRNPVREALRAGRPLHKILMAPRLEGRVIGEILALARSQGIPVQRVDRPVLDKMAGSRHQGVVALAAARSYAELEDLLSLAREKQEHPFLIMLDQVEDPHNLGAILRSAEAAGAHGLIIPRRRTAGLTTAVARAAAGALEYVPVARVTNLSQAIARLKTEGIWVIGAEGDGTREAFATDFTIPLVLVLGSEGRGLSPLVRSHCDFTVRLPLRGRINSLNVAAAAAVLMYEVIRQRYCCPV</sequence>
<evidence type="ECO:0000259" key="4">
    <source>
        <dbReference type="SMART" id="SM00967"/>
    </source>
</evidence>
<dbReference type="OrthoDB" id="9794400at2"/>
<evidence type="ECO:0000313" key="5">
    <source>
        <dbReference type="EMBL" id="QGP91884.1"/>
    </source>
</evidence>
<dbReference type="EC" id="2.1.1.-" evidence="5"/>
<dbReference type="InterPro" id="IPR013123">
    <property type="entry name" value="SpoU_subst-bd"/>
</dbReference>
<name>A0A6I5ZPI3_9FIRM</name>
<evidence type="ECO:0000256" key="2">
    <source>
        <dbReference type="ARBA" id="ARBA00022603"/>
    </source>
</evidence>
<evidence type="ECO:0000256" key="1">
    <source>
        <dbReference type="ARBA" id="ARBA00007228"/>
    </source>
</evidence>
<dbReference type="Pfam" id="PF08032">
    <property type="entry name" value="SpoU_sub_bind"/>
    <property type="match status" value="1"/>
</dbReference>
<reference evidence="5 6" key="1">
    <citation type="submission" date="2019-11" db="EMBL/GenBank/DDBJ databases">
        <title>Genome sequence of Moorella glycerini DSM11254.</title>
        <authorList>
            <person name="Poehlein A."/>
            <person name="Boeer T."/>
            <person name="Daniel R."/>
        </authorList>
    </citation>
    <scope>NUCLEOTIDE SEQUENCE [LARGE SCALE GENOMIC DNA]</scope>
    <source>
        <strain evidence="5 6">DSM 11254</strain>
    </source>
</reference>
<dbReference type="RefSeq" id="WP_156272532.1">
    <property type="nucleotide sequence ID" value="NZ_CP046244.1"/>
</dbReference>
<dbReference type="SMART" id="SM00967">
    <property type="entry name" value="SpoU_sub_bind"/>
    <property type="match status" value="1"/>
</dbReference>
<dbReference type="InterPro" id="IPR029028">
    <property type="entry name" value="Alpha/beta_knot_MTases"/>
</dbReference>
<gene>
    <name evidence="5" type="ORF">MGLY_12310</name>
</gene>
<dbReference type="GO" id="GO:0006396">
    <property type="term" value="P:RNA processing"/>
    <property type="evidence" value="ECO:0007669"/>
    <property type="project" value="InterPro"/>
</dbReference>
<keyword evidence="3 5" id="KW-0808">Transferase</keyword>
<dbReference type="GO" id="GO:0003723">
    <property type="term" value="F:RNA binding"/>
    <property type="evidence" value="ECO:0007669"/>
    <property type="project" value="InterPro"/>
</dbReference>
<dbReference type="GO" id="GO:0032259">
    <property type="term" value="P:methylation"/>
    <property type="evidence" value="ECO:0007669"/>
    <property type="project" value="UniProtKB-KW"/>
</dbReference>
<evidence type="ECO:0000313" key="6">
    <source>
        <dbReference type="Proteomes" id="UP000425916"/>
    </source>
</evidence>
<dbReference type="GO" id="GO:0008173">
    <property type="term" value="F:RNA methyltransferase activity"/>
    <property type="evidence" value="ECO:0007669"/>
    <property type="project" value="InterPro"/>
</dbReference>
<dbReference type="CDD" id="cd18103">
    <property type="entry name" value="SpoU-like_RlmB"/>
    <property type="match status" value="1"/>
</dbReference>
<accession>A0A6I5ZPI3</accession>
<dbReference type="PANTHER" id="PTHR46429">
    <property type="entry name" value="23S RRNA (GUANOSINE-2'-O-)-METHYLTRANSFERASE RLMB"/>
    <property type="match status" value="1"/>
</dbReference>
<feature type="domain" description="RNA 2-O ribose methyltransferase substrate binding" evidence="4">
    <location>
        <begin position="4"/>
        <end position="78"/>
    </location>
</feature>
<dbReference type="EMBL" id="CP046244">
    <property type="protein sequence ID" value="QGP91884.1"/>
    <property type="molecule type" value="Genomic_DNA"/>
</dbReference>
<dbReference type="AlphaFoldDB" id="A0A6I5ZPI3"/>
<proteinExistence type="inferred from homology"/>
<dbReference type="Gene3D" id="3.30.1330.30">
    <property type="match status" value="1"/>
</dbReference>
<comment type="similarity">
    <text evidence="1">Belongs to the class IV-like SAM-binding methyltransferase superfamily. RNA methyltransferase TrmH family.</text>
</comment>
<keyword evidence="6" id="KW-1185">Reference proteome</keyword>
<dbReference type="InterPro" id="IPR029026">
    <property type="entry name" value="tRNA_m1G_MTases_N"/>
</dbReference>
<dbReference type="SUPFAM" id="SSF55315">
    <property type="entry name" value="L30e-like"/>
    <property type="match status" value="1"/>
</dbReference>
<keyword evidence="2 5" id="KW-0489">Methyltransferase</keyword>
<dbReference type="NCBIfam" id="TIGR00186">
    <property type="entry name" value="rRNA_methyl_3"/>
    <property type="match status" value="1"/>
</dbReference>
<organism evidence="5 6">
    <name type="scientific">Neomoorella glycerini</name>
    <dbReference type="NCBI Taxonomy" id="55779"/>
    <lineage>
        <taxon>Bacteria</taxon>
        <taxon>Bacillati</taxon>
        <taxon>Bacillota</taxon>
        <taxon>Clostridia</taxon>
        <taxon>Neomoorellales</taxon>
        <taxon>Neomoorellaceae</taxon>
        <taxon>Neomoorella</taxon>
    </lineage>
</organism>
<dbReference type="InterPro" id="IPR004441">
    <property type="entry name" value="rRNA_MeTrfase_TrmH"/>
</dbReference>
<dbReference type="Pfam" id="PF00588">
    <property type="entry name" value="SpoU_methylase"/>
    <property type="match status" value="1"/>
</dbReference>
<dbReference type="InterPro" id="IPR029064">
    <property type="entry name" value="Ribosomal_eL30-like_sf"/>
</dbReference>
<dbReference type="PANTHER" id="PTHR46429:SF1">
    <property type="entry name" value="23S RRNA (GUANOSINE-2'-O-)-METHYLTRANSFERASE RLMB"/>
    <property type="match status" value="1"/>
</dbReference>
<dbReference type="FunFam" id="3.40.1280.10:FF:000008">
    <property type="entry name" value="Group 3 RNA methyltransferase TrmH"/>
    <property type="match status" value="1"/>
</dbReference>
<evidence type="ECO:0000256" key="3">
    <source>
        <dbReference type="ARBA" id="ARBA00022679"/>
    </source>
</evidence>
<dbReference type="Proteomes" id="UP000425916">
    <property type="component" value="Chromosome"/>
</dbReference>
<dbReference type="Gene3D" id="3.40.1280.10">
    <property type="match status" value="1"/>
</dbReference>
<dbReference type="GO" id="GO:0005829">
    <property type="term" value="C:cytosol"/>
    <property type="evidence" value="ECO:0007669"/>
    <property type="project" value="TreeGrafter"/>
</dbReference>